<dbReference type="EC" id="3.1.4.58" evidence="2"/>
<dbReference type="EMBL" id="CP073078">
    <property type="protein sequence ID" value="QUD86405.1"/>
    <property type="molecule type" value="Genomic_DNA"/>
</dbReference>
<dbReference type="KEGG" id="caul:KCG34_15025"/>
<comment type="function">
    <text evidence="2">Hydrolyzes RNA 2',3'-cyclic phosphodiester to an RNA 2'-phosphomonoester.</text>
</comment>
<comment type="catalytic activity">
    <reaction evidence="2">
        <text>a 3'-end 2',3'-cyclophospho-ribonucleotide-RNA + H2O = a 3'-end 2'-phospho-ribonucleotide-RNA + H(+)</text>
        <dbReference type="Rhea" id="RHEA:11828"/>
        <dbReference type="Rhea" id="RHEA-COMP:10464"/>
        <dbReference type="Rhea" id="RHEA-COMP:17353"/>
        <dbReference type="ChEBI" id="CHEBI:15377"/>
        <dbReference type="ChEBI" id="CHEBI:15378"/>
        <dbReference type="ChEBI" id="CHEBI:83064"/>
        <dbReference type="ChEBI" id="CHEBI:173113"/>
        <dbReference type="EC" id="3.1.4.58"/>
    </reaction>
</comment>
<dbReference type="SUPFAM" id="SSF55144">
    <property type="entry name" value="LigT-like"/>
    <property type="match status" value="1"/>
</dbReference>
<evidence type="ECO:0000313" key="4">
    <source>
        <dbReference type="Proteomes" id="UP000676409"/>
    </source>
</evidence>
<name>A0A975FW03_9CAUL</name>
<sequence length="180" mass="19606">MIRLFAALPIPPEIAEGLVRRQHGLTEARWSPAENLHITLRFAGDVAETTAEDLDSELSRVAAEPFDLSLEGVGAFGEGRDIHAIWAGVAESPALKRLAQSCESAARRAGLAADTRAYRPHVTLAYLRRPDPALGAAWIQSNNLLKSPTFRIDRFGLYSSHATKGGSRYQLERLYGLGGN</sequence>
<evidence type="ECO:0000256" key="1">
    <source>
        <dbReference type="ARBA" id="ARBA00022801"/>
    </source>
</evidence>
<dbReference type="AlphaFoldDB" id="A0A975FW03"/>
<dbReference type="InterPro" id="IPR004175">
    <property type="entry name" value="RNA_CPDase"/>
</dbReference>
<evidence type="ECO:0000313" key="3">
    <source>
        <dbReference type="EMBL" id="QUD86405.1"/>
    </source>
</evidence>
<reference evidence="3" key="1">
    <citation type="submission" date="2021-04" db="EMBL/GenBank/DDBJ databases">
        <title>The complete genome sequence of Caulobacter sp. S6.</title>
        <authorList>
            <person name="Tang Y."/>
            <person name="Ouyang W."/>
            <person name="Liu Q."/>
            <person name="Huang B."/>
            <person name="Guo Z."/>
            <person name="Lei P."/>
        </authorList>
    </citation>
    <scope>NUCLEOTIDE SEQUENCE</scope>
    <source>
        <strain evidence="3">S6</strain>
    </source>
</reference>
<feature type="short sequence motif" description="HXTX 1" evidence="2">
    <location>
        <begin position="37"/>
        <end position="40"/>
    </location>
</feature>
<dbReference type="NCBIfam" id="TIGR02258">
    <property type="entry name" value="2_5_ligase"/>
    <property type="match status" value="1"/>
</dbReference>
<proteinExistence type="inferred from homology"/>
<dbReference type="Proteomes" id="UP000676409">
    <property type="component" value="Chromosome"/>
</dbReference>
<dbReference type="PANTHER" id="PTHR35561:SF1">
    <property type="entry name" value="RNA 2',3'-CYCLIC PHOSPHODIESTERASE"/>
    <property type="match status" value="1"/>
</dbReference>
<dbReference type="GO" id="GO:0004113">
    <property type="term" value="F:2',3'-cyclic-nucleotide 3'-phosphodiesterase activity"/>
    <property type="evidence" value="ECO:0007669"/>
    <property type="project" value="InterPro"/>
</dbReference>
<organism evidence="3 4">
    <name type="scientific">Phenylobacterium montanum</name>
    <dbReference type="NCBI Taxonomy" id="2823693"/>
    <lineage>
        <taxon>Bacteria</taxon>
        <taxon>Pseudomonadati</taxon>
        <taxon>Pseudomonadota</taxon>
        <taxon>Alphaproteobacteria</taxon>
        <taxon>Caulobacterales</taxon>
        <taxon>Caulobacteraceae</taxon>
        <taxon>Phenylobacterium</taxon>
    </lineage>
</organism>
<accession>A0A975FW03</accession>
<dbReference type="HAMAP" id="MF_01940">
    <property type="entry name" value="RNA_CPDase"/>
    <property type="match status" value="1"/>
</dbReference>
<feature type="active site" description="Proton donor" evidence="2">
    <location>
        <position position="37"/>
    </location>
</feature>
<dbReference type="RefSeq" id="WP_211936457.1">
    <property type="nucleotide sequence ID" value="NZ_CP073078.1"/>
</dbReference>
<dbReference type="PANTHER" id="PTHR35561">
    <property type="entry name" value="RNA 2',3'-CYCLIC PHOSPHODIESTERASE"/>
    <property type="match status" value="1"/>
</dbReference>
<dbReference type="GO" id="GO:0008664">
    <property type="term" value="F:RNA 2',3'-cyclic 3'-phosphodiesterase activity"/>
    <property type="evidence" value="ECO:0007669"/>
    <property type="project" value="UniProtKB-EC"/>
</dbReference>
<dbReference type="InterPro" id="IPR009097">
    <property type="entry name" value="Cyclic_Pdiesterase"/>
</dbReference>
<comment type="similarity">
    <text evidence="2">Belongs to the 2H phosphoesterase superfamily. ThpR family.</text>
</comment>
<keyword evidence="1 2" id="KW-0378">Hydrolase</keyword>
<feature type="short sequence motif" description="HXTX 2" evidence="2">
    <location>
        <begin position="121"/>
        <end position="124"/>
    </location>
</feature>
<protein>
    <recommendedName>
        <fullName evidence="2">RNA 2',3'-cyclic phosphodiesterase</fullName>
        <shortName evidence="2">RNA 2',3'-CPDase</shortName>
        <ecNumber evidence="2">3.1.4.58</ecNumber>
    </recommendedName>
</protein>
<gene>
    <name evidence="3" type="primary">thpR</name>
    <name evidence="3" type="ORF">KCG34_15025</name>
</gene>
<dbReference type="Pfam" id="PF13563">
    <property type="entry name" value="2_5_RNA_ligase2"/>
    <property type="match status" value="1"/>
</dbReference>
<dbReference type="Gene3D" id="3.90.1140.10">
    <property type="entry name" value="Cyclic phosphodiesterase"/>
    <property type="match status" value="1"/>
</dbReference>
<feature type="active site" description="Proton acceptor" evidence="2">
    <location>
        <position position="121"/>
    </location>
</feature>
<keyword evidence="4" id="KW-1185">Reference proteome</keyword>
<evidence type="ECO:0000256" key="2">
    <source>
        <dbReference type="HAMAP-Rule" id="MF_01940"/>
    </source>
</evidence>